<gene>
    <name evidence="1" type="ORF">MCOR_41687</name>
</gene>
<dbReference type="EMBL" id="CACVKT020007519">
    <property type="protein sequence ID" value="CAC5408276.1"/>
    <property type="molecule type" value="Genomic_DNA"/>
</dbReference>
<dbReference type="Proteomes" id="UP000507470">
    <property type="component" value="Unassembled WGS sequence"/>
</dbReference>
<sequence length="270" mass="30319">MKIIESMAGKNILDYNFNKSNHAINLSLKSAIKVGGESVQVDPQILVQRLITVSNDLFEDRSGIFEYELCSFPPSIFDASGFPRETHKSTLVDAIWAIVECGLSEKGCKTFIASGDANTLKVQTAVSCAANGGQNVVLVGEDTDRLVLLCYYADMTARNIYFKSDTKKKTAKKFRIWDVKMTKTALGEETWMNNDHFKEHAVFFMSGNKDEVKKLVKKPYLIIWKTVIRRTSKFLNKISTETACVQVHALPPTSDAARFHSLRVYVQSQT</sequence>
<protein>
    <submittedName>
        <fullName evidence="1">Uncharacterized protein</fullName>
    </submittedName>
</protein>
<dbReference type="AlphaFoldDB" id="A0A6J8DJM5"/>
<name>A0A6J8DJM5_MYTCO</name>
<organism evidence="1 2">
    <name type="scientific">Mytilus coruscus</name>
    <name type="common">Sea mussel</name>
    <dbReference type="NCBI Taxonomy" id="42192"/>
    <lineage>
        <taxon>Eukaryota</taxon>
        <taxon>Metazoa</taxon>
        <taxon>Spiralia</taxon>
        <taxon>Lophotrochozoa</taxon>
        <taxon>Mollusca</taxon>
        <taxon>Bivalvia</taxon>
        <taxon>Autobranchia</taxon>
        <taxon>Pteriomorphia</taxon>
        <taxon>Mytilida</taxon>
        <taxon>Mytiloidea</taxon>
        <taxon>Mytilidae</taxon>
        <taxon>Mytilinae</taxon>
        <taxon>Mytilus</taxon>
    </lineage>
</organism>
<accession>A0A6J8DJM5</accession>
<proteinExistence type="predicted"/>
<reference evidence="1 2" key="1">
    <citation type="submission" date="2020-06" db="EMBL/GenBank/DDBJ databases">
        <authorList>
            <person name="Li R."/>
            <person name="Bekaert M."/>
        </authorList>
    </citation>
    <scope>NUCLEOTIDE SEQUENCE [LARGE SCALE GENOMIC DNA]</scope>
    <source>
        <strain evidence="2">wild</strain>
    </source>
</reference>
<keyword evidence="2" id="KW-1185">Reference proteome</keyword>
<evidence type="ECO:0000313" key="2">
    <source>
        <dbReference type="Proteomes" id="UP000507470"/>
    </source>
</evidence>
<evidence type="ECO:0000313" key="1">
    <source>
        <dbReference type="EMBL" id="CAC5408276.1"/>
    </source>
</evidence>
<dbReference type="OrthoDB" id="6149185at2759"/>